<keyword evidence="3" id="KW-1185">Reference proteome</keyword>
<feature type="signal peptide" evidence="1">
    <location>
        <begin position="1"/>
        <end position="22"/>
    </location>
</feature>
<evidence type="ECO:0000256" key="1">
    <source>
        <dbReference type="SAM" id="SignalP"/>
    </source>
</evidence>
<dbReference type="Proteomes" id="UP000197277">
    <property type="component" value="Unassembled WGS sequence"/>
</dbReference>
<proteinExistence type="predicted"/>
<evidence type="ECO:0000313" key="2">
    <source>
        <dbReference type="EMBL" id="OWP64798.1"/>
    </source>
</evidence>
<organism evidence="2 3">
    <name type="scientific">Hymenobacter amundsenii</name>
    <dbReference type="NCBI Taxonomy" id="2006685"/>
    <lineage>
        <taxon>Bacteria</taxon>
        <taxon>Pseudomonadati</taxon>
        <taxon>Bacteroidota</taxon>
        <taxon>Cytophagia</taxon>
        <taxon>Cytophagales</taxon>
        <taxon>Hymenobacteraceae</taxon>
        <taxon>Hymenobacter</taxon>
    </lineage>
</organism>
<dbReference type="EMBL" id="NIRR01000001">
    <property type="protein sequence ID" value="OWP64798.1"/>
    <property type="molecule type" value="Genomic_DNA"/>
</dbReference>
<evidence type="ECO:0008006" key="4">
    <source>
        <dbReference type="Google" id="ProtNLM"/>
    </source>
</evidence>
<dbReference type="AlphaFoldDB" id="A0A246FPY5"/>
<dbReference type="OrthoDB" id="962781at2"/>
<evidence type="ECO:0000313" key="3">
    <source>
        <dbReference type="Proteomes" id="UP000197277"/>
    </source>
</evidence>
<accession>A0A246FPY5</accession>
<name>A0A246FPY5_9BACT</name>
<comment type="caution">
    <text evidence="2">The sequence shown here is derived from an EMBL/GenBank/DDBJ whole genome shotgun (WGS) entry which is preliminary data.</text>
</comment>
<sequence>MKFLPALLLAGICLAACTKRDAAPTIDFGPNGGITQRDASGKLFGTIDTTDWTADTKNWNKQERALFTLPLDVNAPYILRTIPGEFGPNPSRLNSTSGFSLYGIPFNAMWELAFVDKNYKVVDRQKYGPFKVADVRFPFEFPADKFASGTTYRVYYVVYSTNSPASSPTLFLKGHGDISLIQ</sequence>
<dbReference type="RefSeq" id="WP_088462413.1">
    <property type="nucleotide sequence ID" value="NZ_NIRR01000001.1"/>
</dbReference>
<feature type="chain" id="PRO_5012693031" description="Lipoprotein" evidence="1">
    <location>
        <begin position="23"/>
        <end position="182"/>
    </location>
</feature>
<reference evidence="2 3" key="1">
    <citation type="submission" date="2017-06" db="EMBL/GenBank/DDBJ databases">
        <title>Hymenobacter amundsenii sp. nov. isolated from regoliths in Antarctica.</title>
        <authorList>
            <person name="Sedlacek I."/>
            <person name="Kralova S."/>
            <person name="Pantucek R."/>
            <person name="Svec P."/>
            <person name="Holochova P."/>
            <person name="Stankova E."/>
            <person name="Vrbovska V."/>
            <person name="Busse H.-J."/>
        </authorList>
    </citation>
    <scope>NUCLEOTIDE SEQUENCE [LARGE SCALE GENOMIC DNA]</scope>
    <source>
        <strain evidence="2 3">CCM 8682</strain>
    </source>
</reference>
<keyword evidence="1" id="KW-0732">Signal</keyword>
<gene>
    <name evidence="2" type="ORF">CDA63_00085</name>
</gene>
<protein>
    <recommendedName>
        <fullName evidence="4">Lipoprotein</fullName>
    </recommendedName>
</protein>